<dbReference type="Proteomes" id="UP000635726">
    <property type="component" value="Unassembled WGS sequence"/>
</dbReference>
<dbReference type="GO" id="GO:0003677">
    <property type="term" value="F:DNA binding"/>
    <property type="evidence" value="ECO:0007669"/>
    <property type="project" value="UniProtKB-KW"/>
</dbReference>
<protein>
    <recommendedName>
        <fullName evidence="2">DNA-directed DNA polymerase</fullName>
        <ecNumber evidence="2">2.7.7.7</ecNumber>
    </recommendedName>
</protein>
<feature type="domain" description="DNA-directed DNA polymerase family B exonuclease" evidence="9">
    <location>
        <begin position="190"/>
        <end position="288"/>
    </location>
</feature>
<dbReference type="Pfam" id="PF00136">
    <property type="entry name" value="DNA_pol_B"/>
    <property type="match status" value="1"/>
</dbReference>
<dbReference type="SUPFAM" id="SSF53098">
    <property type="entry name" value="Ribonuclease H-like"/>
    <property type="match status" value="1"/>
</dbReference>
<keyword evidence="6" id="KW-0238">DNA-binding</keyword>
<dbReference type="SMART" id="SM00486">
    <property type="entry name" value="POLBc"/>
    <property type="match status" value="1"/>
</dbReference>
<dbReference type="SUPFAM" id="SSF56672">
    <property type="entry name" value="DNA/RNA polymerases"/>
    <property type="match status" value="1"/>
</dbReference>
<dbReference type="InterPro" id="IPR006134">
    <property type="entry name" value="DNA-dir_DNA_pol_B_multi_dom"/>
</dbReference>
<dbReference type="InterPro" id="IPR006172">
    <property type="entry name" value="DNA-dir_DNA_pol_B"/>
</dbReference>
<dbReference type="EC" id="2.7.7.7" evidence="2"/>
<gene>
    <name evidence="10" type="ORF">GCM10008939_10460</name>
</gene>
<keyword evidence="5" id="KW-0239">DNA-directed DNA polymerase</keyword>
<dbReference type="AlphaFoldDB" id="A0A917UME8"/>
<feature type="domain" description="DNA-directed DNA polymerase family B multifunctional" evidence="8">
    <location>
        <begin position="459"/>
        <end position="677"/>
    </location>
</feature>
<evidence type="ECO:0000256" key="7">
    <source>
        <dbReference type="ARBA" id="ARBA00049244"/>
    </source>
</evidence>
<evidence type="ECO:0000256" key="3">
    <source>
        <dbReference type="ARBA" id="ARBA00022679"/>
    </source>
</evidence>
<evidence type="ECO:0000256" key="2">
    <source>
        <dbReference type="ARBA" id="ARBA00012417"/>
    </source>
</evidence>
<keyword evidence="4" id="KW-0548">Nucleotidyltransferase</keyword>
<evidence type="ECO:0000259" key="8">
    <source>
        <dbReference type="Pfam" id="PF00136"/>
    </source>
</evidence>
<reference evidence="10" key="2">
    <citation type="submission" date="2020-09" db="EMBL/GenBank/DDBJ databases">
        <authorList>
            <person name="Sun Q."/>
            <person name="Ohkuma M."/>
        </authorList>
    </citation>
    <scope>NUCLEOTIDE SEQUENCE</scope>
    <source>
        <strain evidence="10">JCM 14371</strain>
    </source>
</reference>
<dbReference type="Gene3D" id="3.90.1600.10">
    <property type="entry name" value="Palm domain of DNA polymerase"/>
    <property type="match status" value="1"/>
</dbReference>
<dbReference type="PANTHER" id="PTHR10322">
    <property type="entry name" value="DNA POLYMERASE CATALYTIC SUBUNIT"/>
    <property type="match status" value="1"/>
</dbReference>
<dbReference type="InterPro" id="IPR006133">
    <property type="entry name" value="DNA-dir_DNA_pol_B_exonuc"/>
</dbReference>
<reference evidence="10" key="1">
    <citation type="journal article" date="2014" name="Int. J. Syst. Evol. Microbiol.">
        <title>Complete genome sequence of Corynebacterium casei LMG S-19264T (=DSM 44701T), isolated from a smear-ripened cheese.</title>
        <authorList>
            <consortium name="US DOE Joint Genome Institute (JGI-PGF)"/>
            <person name="Walter F."/>
            <person name="Albersmeier A."/>
            <person name="Kalinowski J."/>
            <person name="Ruckert C."/>
        </authorList>
    </citation>
    <scope>NUCLEOTIDE SEQUENCE</scope>
    <source>
        <strain evidence="10">JCM 14371</strain>
    </source>
</reference>
<sequence>MTFSPDLGTDAQLFGHDATPGIVSVHADHRGRAWVWRRVGESLTLERDTFRPWLFAADLRDLEHLGSRLAWNDDSAEFAVRSLRGGEGRLRYLLTARDGQALRQEVLRGASKRSGRRVTGLRDLPGYHGVQPVEGYLMASGRTYFKGLEFDGPVRLQFDLETTGLDPATSRIFMIAVRDNRGFEAVLEARRANEEAALVEGLMRVLRERDPDIIENHNIHGFDLPFLQGRAERLGVTLNFSRPGAPPGLWRVLDGGRDAHWACAGREIVDTIDAVRRLNLPSAGLKAVSQLFGLAPEGRVYLEGAKIAQTYVSQPALVRRYALQDVQEVEALARRVLAPSFALARMAPRPYHRLPYAGTAMGMLEPMLVRAYLRAAHALPGPQPPGEAHQGGAVTLFAEGVLRRVVKADVASMYPSLIRHGRIGPVSDTLGVFLHLMDHLTRLRLEHKAAARRGDPGEHDAMQNAMKLVVNSGYGYLGAGRMSVFGDVQAANRVTTRGRETLRLVTDGLADRGVTLIEADTDGVYFSVPEGWSEEDERRVIREVDALLPDGVTLEFDGRWAAMLSHETKNYALLGYDGQLDLRGAAFTSSRGEAYGRAFLRRAVTCLLQGDVPGVRAAFEDALDDVTRGHLRNAEVASRVRLTRSEDEYRQSRPGRQEAVYEALFRAGRAWQAGDRVIVYQRAGAGLCMLDDPDDRDYDARHYGQVLLNGFATRLRKGLTADGYAQVTRQRQPGLFDTPLTDLRTVWQPVPARTDGRARSGSSQAE</sequence>
<keyword evidence="11" id="KW-1185">Reference proteome</keyword>
<dbReference type="InterPro" id="IPR043502">
    <property type="entry name" value="DNA/RNA_pol_sf"/>
</dbReference>
<accession>A0A917UME8</accession>
<dbReference type="EMBL" id="BMOE01000002">
    <property type="protein sequence ID" value="GGJ67999.1"/>
    <property type="molecule type" value="Genomic_DNA"/>
</dbReference>
<name>A0A917UME8_9DEIO</name>
<evidence type="ECO:0000256" key="6">
    <source>
        <dbReference type="ARBA" id="ARBA00023125"/>
    </source>
</evidence>
<evidence type="ECO:0000313" key="10">
    <source>
        <dbReference type="EMBL" id="GGJ67999.1"/>
    </source>
</evidence>
<dbReference type="InterPro" id="IPR036397">
    <property type="entry name" value="RNaseH_sf"/>
</dbReference>
<evidence type="ECO:0000256" key="1">
    <source>
        <dbReference type="ARBA" id="ARBA00005755"/>
    </source>
</evidence>
<evidence type="ECO:0000313" key="11">
    <source>
        <dbReference type="Proteomes" id="UP000635726"/>
    </source>
</evidence>
<dbReference type="RefSeq" id="WP_188961209.1">
    <property type="nucleotide sequence ID" value="NZ_BMOE01000002.1"/>
</dbReference>
<dbReference type="InterPro" id="IPR012337">
    <property type="entry name" value="RNaseH-like_sf"/>
</dbReference>
<evidence type="ECO:0000259" key="9">
    <source>
        <dbReference type="Pfam" id="PF03104"/>
    </source>
</evidence>
<organism evidence="10 11">
    <name type="scientific">Deinococcus aquiradiocola</name>
    <dbReference type="NCBI Taxonomy" id="393059"/>
    <lineage>
        <taxon>Bacteria</taxon>
        <taxon>Thermotogati</taxon>
        <taxon>Deinococcota</taxon>
        <taxon>Deinococci</taxon>
        <taxon>Deinococcales</taxon>
        <taxon>Deinococcaceae</taxon>
        <taxon>Deinococcus</taxon>
    </lineage>
</organism>
<proteinExistence type="inferred from homology"/>
<dbReference type="PANTHER" id="PTHR10322:SF23">
    <property type="entry name" value="DNA POLYMERASE DELTA CATALYTIC SUBUNIT"/>
    <property type="match status" value="1"/>
</dbReference>
<dbReference type="InterPro" id="IPR050240">
    <property type="entry name" value="DNA_pol_type-B"/>
</dbReference>
<dbReference type="GO" id="GO:0003887">
    <property type="term" value="F:DNA-directed DNA polymerase activity"/>
    <property type="evidence" value="ECO:0007669"/>
    <property type="project" value="UniProtKB-KW"/>
</dbReference>
<evidence type="ECO:0000256" key="4">
    <source>
        <dbReference type="ARBA" id="ARBA00022695"/>
    </source>
</evidence>
<dbReference type="Pfam" id="PF03104">
    <property type="entry name" value="DNA_pol_B_exo1"/>
    <property type="match status" value="1"/>
</dbReference>
<dbReference type="Gene3D" id="3.30.420.10">
    <property type="entry name" value="Ribonuclease H-like superfamily/Ribonuclease H"/>
    <property type="match status" value="1"/>
</dbReference>
<evidence type="ECO:0000256" key="5">
    <source>
        <dbReference type="ARBA" id="ARBA00022932"/>
    </source>
</evidence>
<comment type="similarity">
    <text evidence="1">Belongs to the DNA polymerase type-B family.</text>
</comment>
<dbReference type="GO" id="GO:0000166">
    <property type="term" value="F:nucleotide binding"/>
    <property type="evidence" value="ECO:0007669"/>
    <property type="project" value="InterPro"/>
</dbReference>
<keyword evidence="3" id="KW-0808">Transferase</keyword>
<comment type="catalytic activity">
    <reaction evidence="7">
        <text>DNA(n) + a 2'-deoxyribonucleoside 5'-triphosphate = DNA(n+1) + diphosphate</text>
        <dbReference type="Rhea" id="RHEA:22508"/>
        <dbReference type="Rhea" id="RHEA-COMP:17339"/>
        <dbReference type="Rhea" id="RHEA-COMP:17340"/>
        <dbReference type="ChEBI" id="CHEBI:33019"/>
        <dbReference type="ChEBI" id="CHEBI:61560"/>
        <dbReference type="ChEBI" id="CHEBI:173112"/>
        <dbReference type="EC" id="2.7.7.7"/>
    </reaction>
</comment>
<dbReference type="InterPro" id="IPR023211">
    <property type="entry name" value="DNA_pol_palm_dom_sf"/>
</dbReference>
<comment type="caution">
    <text evidence="10">The sequence shown here is derived from an EMBL/GenBank/DDBJ whole genome shotgun (WGS) entry which is preliminary data.</text>
</comment>